<sequence>MGCWSPVYPYVCLFCYRTRSFDVYRSVLFDSVGILPFRLKWIAPCFPRGEFGVLPGHVKYRLEQLRHRIPVSGSI</sequence>
<evidence type="ECO:0000313" key="1">
    <source>
        <dbReference type="EMBL" id="KIO07083.1"/>
    </source>
</evidence>
<reference evidence="1 2" key="1">
    <citation type="submission" date="2014-04" db="EMBL/GenBank/DDBJ databases">
        <authorList>
            <consortium name="DOE Joint Genome Institute"/>
            <person name="Kuo A."/>
            <person name="Kohler A."/>
            <person name="Costa M.D."/>
            <person name="Nagy L.G."/>
            <person name="Floudas D."/>
            <person name="Copeland A."/>
            <person name="Barry K.W."/>
            <person name="Cichocki N."/>
            <person name="Veneault-Fourrey C."/>
            <person name="LaButti K."/>
            <person name="Lindquist E.A."/>
            <person name="Lipzen A."/>
            <person name="Lundell T."/>
            <person name="Morin E."/>
            <person name="Murat C."/>
            <person name="Sun H."/>
            <person name="Tunlid A."/>
            <person name="Henrissat B."/>
            <person name="Grigoriev I.V."/>
            <person name="Hibbett D.S."/>
            <person name="Martin F."/>
            <person name="Nordberg H.P."/>
            <person name="Cantor M.N."/>
            <person name="Hua S.X."/>
        </authorList>
    </citation>
    <scope>NUCLEOTIDE SEQUENCE [LARGE SCALE GENOMIC DNA]</scope>
    <source>
        <strain evidence="1 2">Marx 270</strain>
    </source>
</reference>
<dbReference type="AlphaFoldDB" id="A0A0C3JDC5"/>
<dbReference type="Proteomes" id="UP000054217">
    <property type="component" value="Unassembled WGS sequence"/>
</dbReference>
<dbReference type="InParanoid" id="A0A0C3JDC5"/>
<accession>A0A0C3JDC5</accession>
<name>A0A0C3JDC5_PISTI</name>
<reference evidence="2" key="2">
    <citation type="submission" date="2015-01" db="EMBL/GenBank/DDBJ databases">
        <title>Evolutionary Origins and Diversification of the Mycorrhizal Mutualists.</title>
        <authorList>
            <consortium name="DOE Joint Genome Institute"/>
            <consortium name="Mycorrhizal Genomics Consortium"/>
            <person name="Kohler A."/>
            <person name="Kuo A."/>
            <person name="Nagy L.G."/>
            <person name="Floudas D."/>
            <person name="Copeland A."/>
            <person name="Barry K.W."/>
            <person name="Cichocki N."/>
            <person name="Veneault-Fourrey C."/>
            <person name="LaButti K."/>
            <person name="Lindquist E.A."/>
            <person name="Lipzen A."/>
            <person name="Lundell T."/>
            <person name="Morin E."/>
            <person name="Murat C."/>
            <person name="Riley R."/>
            <person name="Ohm R."/>
            <person name="Sun H."/>
            <person name="Tunlid A."/>
            <person name="Henrissat B."/>
            <person name="Grigoriev I.V."/>
            <person name="Hibbett D.S."/>
            <person name="Martin F."/>
        </authorList>
    </citation>
    <scope>NUCLEOTIDE SEQUENCE [LARGE SCALE GENOMIC DNA]</scope>
    <source>
        <strain evidence="2">Marx 270</strain>
    </source>
</reference>
<organism evidence="1 2">
    <name type="scientific">Pisolithus tinctorius Marx 270</name>
    <dbReference type="NCBI Taxonomy" id="870435"/>
    <lineage>
        <taxon>Eukaryota</taxon>
        <taxon>Fungi</taxon>
        <taxon>Dikarya</taxon>
        <taxon>Basidiomycota</taxon>
        <taxon>Agaricomycotina</taxon>
        <taxon>Agaricomycetes</taxon>
        <taxon>Agaricomycetidae</taxon>
        <taxon>Boletales</taxon>
        <taxon>Sclerodermatineae</taxon>
        <taxon>Pisolithaceae</taxon>
        <taxon>Pisolithus</taxon>
    </lineage>
</organism>
<keyword evidence="2" id="KW-1185">Reference proteome</keyword>
<evidence type="ECO:0000313" key="2">
    <source>
        <dbReference type="Proteomes" id="UP000054217"/>
    </source>
</evidence>
<dbReference type="EMBL" id="KN831961">
    <property type="protein sequence ID" value="KIO07083.1"/>
    <property type="molecule type" value="Genomic_DNA"/>
</dbReference>
<gene>
    <name evidence="1" type="ORF">M404DRAFT_428092</name>
</gene>
<protein>
    <submittedName>
        <fullName evidence="1">Uncharacterized protein</fullName>
    </submittedName>
</protein>
<proteinExistence type="predicted"/>
<dbReference type="HOGENOM" id="CLU_2672065_0_0_1"/>